<feature type="domain" description="VanZ-like" evidence="2">
    <location>
        <begin position="50"/>
        <end position="138"/>
    </location>
</feature>
<reference evidence="3 4" key="1">
    <citation type="journal article" date="2010" name="J. Bacteriol.">
        <title>Genome sequence of Lentisphaera araneosa HTCC2155T, the type species of the order Lentisphaerales in the phylum Lentisphaerae.</title>
        <authorList>
            <person name="Thrash J.C."/>
            <person name="Cho J.C."/>
            <person name="Vergin K.L."/>
            <person name="Morris R.M."/>
            <person name="Giovannoni S.J."/>
        </authorList>
    </citation>
    <scope>NUCLEOTIDE SEQUENCE [LARGE SCALE GENOMIC DNA]</scope>
    <source>
        <strain evidence="3 4">HTCC2155</strain>
    </source>
</reference>
<dbReference type="AlphaFoldDB" id="A6DQH8"/>
<feature type="transmembrane region" description="Helical" evidence="1">
    <location>
        <begin position="75"/>
        <end position="92"/>
    </location>
</feature>
<dbReference type="Pfam" id="PF04892">
    <property type="entry name" value="VanZ"/>
    <property type="match status" value="1"/>
</dbReference>
<dbReference type="Proteomes" id="UP000004947">
    <property type="component" value="Unassembled WGS sequence"/>
</dbReference>
<dbReference type="PANTHER" id="PTHR28008:SF1">
    <property type="entry name" value="DOMAIN PROTEIN, PUTATIVE (AFU_ORTHOLOGUE AFUA_3G10980)-RELATED"/>
    <property type="match status" value="1"/>
</dbReference>
<name>A6DQH8_9BACT</name>
<keyword evidence="1" id="KW-1133">Transmembrane helix</keyword>
<gene>
    <name evidence="3" type="ORF">LNTAR_04396</name>
</gene>
<feature type="transmembrane region" description="Helical" evidence="1">
    <location>
        <begin position="97"/>
        <end position="114"/>
    </location>
</feature>
<evidence type="ECO:0000313" key="4">
    <source>
        <dbReference type="Proteomes" id="UP000004947"/>
    </source>
</evidence>
<feature type="transmembrane region" description="Helical" evidence="1">
    <location>
        <begin position="38"/>
        <end position="55"/>
    </location>
</feature>
<sequence length="147" mass="16980">MRIQNSKLIPDSTINPLISDQMIKQFKIENSKFKIQKALAIMLLFGLFAMALIPINEFPLWFRKASDPSKNYDLVQHFLVFGGLTFYFYKIWPAKSTLFYVALVALLLELFQSFTGFRTASWTDLLADFAGIILGYYSSQLRRRATC</sequence>
<dbReference type="NCBIfam" id="NF037970">
    <property type="entry name" value="vanZ_1"/>
    <property type="match status" value="1"/>
</dbReference>
<proteinExistence type="predicted"/>
<evidence type="ECO:0000313" key="3">
    <source>
        <dbReference type="EMBL" id="EDM26059.1"/>
    </source>
</evidence>
<comment type="caution">
    <text evidence="3">The sequence shown here is derived from an EMBL/GenBank/DDBJ whole genome shotgun (WGS) entry which is preliminary data.</text>
</comment>
<protein>
    <recommendedName>
        <fullName evidence="2">VanZ-like domain-containing protein</fullName>
    </recommendedName>
</protein>
<dbReference type="PANTHER" id="PTHR28008">
    <property type="entry name" value="DOMAIN PROTEIN, PUTATIVE (AFU_ORTHOLOGUE AFUA_3G10980)-RELATED"/>
    <property type="match status" value="1"/>
</dbReference>
<dbReference type="InterPro" id="IPR006976">
    <property type="entry name" value="VanZ-like"/>
</dbReference>
<keyword evidence="1" id="KW-0472">Membrane</keyword>
<evidence type="ECO:0000259" key="2">
    <source>
        <dbReference type="Pfam" id="PF04892"/>
    </source>
</evidence>
<organism evidence="3 4">
    <name type="scientific">Lentisphaera araneosa HTCC2155</name>
    <dbReference type="NCBI Taxonomy" id="313628"/>
    <lineage>
        <taxon>Bacteria</taxon>
        <taxon>Pseudomonadati</taxon>
        <taxon>Lentisphaerota</taxon>
        <taxon>Lentisphaeria</taxon>
        <taxon>Lentisphaerales</taxon>
        <taxon>Lentisphaeraceae</taxon>
        <taxon>Lentisphaera</taxon>
    </lineage>
</organism>
<evidence type="ECO:0000256" key="1">
    <source>
        <dbReference type="SAM" id="Phobius"/>
    </source>
</evidence>
<accession>A6DQH8</accession>
<dbReference type="EMBL" id="ABCK01000020">
    <property type="protein sequence ID" value="EDM26059.1"/>
    <property type="molecule type" value="Genomic_DNA"/>
</dbReference>
<keyword evidence="4" id="KW-1185">Reference proteome</keyword>
<keyword evidence="1" id="KW-0812">Transmembrane</keyword>